<gene>
    <name evidence="3" type="ORF">ACFPP6_20575</name>
</gene>
<dbReference type="Gene3D" id="3.30.870.10">
    <property type="entry name" value="Endonuclease Chain A"/>
    <property type="match status" value="1"/>
</dbReference>
<feature type="domain" description="HTH luxR-type" evidence="2">
    <location>
        <begin position="285"/>
        <end position="334"/>
    </location>
</feature>
<dbReference type="InterPro" id="IPR000792">
    <property type="entry name" value="Tscrpt_reg_LuxR_C"/>
</dbReference>
<name>A0ABW0A077_9ACTN</name>
<dbReference type="SUPFAM" id="SSF56024">
    <property type="entry name" value="Phospholipase D/nuclease"/>
    <property type="match status" value="1"/>
</dbReference>
<evidence type="ECO:0000313" key="4">
    <source>
        <dbReference type="Proteomes" id="UP001596222"/>
    </source>
</evidence>
<dbReference type="EMBL" id="JBHSKJ010000011">
    <property type="protein sequence ID" value="MFC5147071.1"/>
    <property type="molecule type" value="Genomic_DNA"/>
</dbReference>
<dbReference type="PANTHER" id="PTHR34293">
    <property type="entry name" value="HTH-TYPE TRANSCRIPTIONAL REGULATOR TRMBL2"/>
    <property type="match status" value="1"/>
</dbReference>
<organism evidence="3 4">
    <name type="scientific">Streptomyces aureoversilis</name>
    <dbReference type="NCBI Taxonomy" id="67277"/>
    <lineage>
        <taxon>Bacteria</taxon>
        <taxon>Bacillati</taxon>
        <taxon>Actinomycetota</taxon>
        <taxon>Actinomycetes</taxon>
        <taxon>Kitasatosporales</taxon>
        <taxon>Streptomycetaceae</taxon>
        <taxon>Streptomyces</taxon>
    </lineage>
</organism>
<keyword evidence="4" id="KW-1185">Reference proteome</keyword>
<dbReference type="Proteomes" id="UP001596222">
    <property type="component" value="Unassembled WGS sequence"/>
</dbReference>
<dbReference type="Gene3D" id="1.10.10.10">
    <property type="entry name" value="Winged helix-like DNA-binding domain superfamily/Winged helix DNA-binding domain"/>
    <property type="match status" value="1"/>
</dbReference>
<dbReference type="InterPro" id="IPR051797">
    <property type="entry name" value="TrmB-like"/>
</dbReference>
<accession>A0ABW0A077</accession>
<evidence type="ECO:0000256" key="1">
    <source>
        <dbReference type="SAM" id="Coils"/>
    </source>
</evidence>
<evidence type="ECO:0000313" key="3">
    <source>
        <dbReference type="EMBL" id="MFC5147071.1"/>
    </source>
</evidence>
<sequence length="349" mass="38699">MIHAVSEEPPALDDDAVVLYRWALRNHQLTRDDLPQVCAETGLDEEASRRALATLTRACLLREVSQGGSVAWQALSPQAASDRLLATRGAELRLREDELQRQRTRLQQEEEALGALVPVYLQSRQTPFPQATIDRLPDQESVRTLLTEVIDSCTSEILVSKHGGSFSPRALREALPRDLALLARGIRMHCLYQHTTRYDQATRAHAAELIRAGAQIRTLPEVVPQMIVVDGRMAFLPAGRNGALVVREPDLISYLLTVFHRDWANATPFATGPRAAHEVSGTLKQSILVLLAKGLKDDTVARRLGVSLRTCRRHISELMDELGARSRFEAGAIAERRGLTAHPHHDDGP</sequence>
<dbReference type="InterPro" id="IPR016032">
    <property type="entry name" value="Sig_transdc_resp-reg_C-effctor"/>
</dbReference>
<evidence type="ECO:0000259" key="2">
    <source>
        <dbReference type="SMART" id="SM00421"/>
    </source>
</evidence>
<dbReference type="SMART" id="SM00421">
    <property type="entry name" value="HTH_LUXR"/>
    <property type="match status" value="1"/>
</dbReference>
<keyword evidence="1" id="KW-0175">Coiled coil</keyword>
<feature type="coiled-coil region" evidence="1">
    <location>
        <begin position="89"/>
        <end position="116"/>
    </location>
</feature>
<proteinExistence type="predicted"/>
<protein>
    <submittedName>
        <fullName evidence="3">LuxR C-terminal-related transcriptional regulator</fullName>
    </submittedName>
</protein>
<dbReference type="RefSeq" id="WP_382044342.1">
    <property type="nucleotide sequence ID" value="NZ_JBHSKJ010000011.1"/>
</dbReference>
<reference evidence="4" key="1">
    <citation type="journal article" date="2019" name="Int. J. Syst. Evol. Microbiol.">
        <title>The Global Catalogue of Microorganisms (GCM) 10K type strain sequencing project: providing services to taxonomists for standard genome sequencing and annotation.</title>
        <authorList>
            <consortium name="The Broad Institute Genomics Platform"/>
            <consortium name="The Broad Institute Genome Sequencing Center for Infectious Disease"/>
            <person name="Wu L."/>
            <person name="Ma J."/>
        </authorList>
    </citation>
    <scope>NUCLEOTIDE SEQUENCE [LARGE SCALE GENOMIC DNA]</scope>
    <source>
        <strain evidence="4">CGMCC 4.1641</strain>
    </source>
</reference>
<comment type="caution">
    <text evidence="3">The sequence shown here is derived from an EMBL/GenBank/DDBJ whole genome shotgun (WGS) entry which is preliminary data.</text>
</comment>
<dbReference type="CDD" id="cd06170">
    <property type="entry name" value="LuxR_C_like"/>
    <property type="match status" value="1"/>
</dbReference>
<dbReference type="SUPFAM" id="SSF46894">
    <property type="entry name" value="C-terminal effector domain of the bipartite response regulators"/>
    <property type="match status" value="1"/>
</dbReference>
<dbReference type="Pfam" id="PF00196">
    <property type="entry name" value="GerE"/>
    <property type="match status" value="1"/>
</dbReference>
<dbReference type="PANTHER" id="PTHR34293:SF1">
    <property type="entry name" value="HTH-TYPE TRANSCRIPTIONAL REGULATOR TRMBL2"/>
    <property type="match status" value="1"/>
</dbReference>
<dbReference type="InterPro" id="IPR036388">
    <property type="entry name" value="WH-like_DNA-bd_sf"/>
</dbReference>